<protein>
    <submittedName>
        <fullName evidence="1">Uncharacterized protein</fullName>
    </submittedName>
</protein>
<sequence length="76" mass="8172">MQKSSGNVLVNGDAGDVDELSNALLQRPSATANVKRAGHSVKAQTFDSSERVNILKDICVEKLQIQCAANQDEMRG</sequence>
<accession>X1IBR5</accession>
<name>X1IBR5_9ZZZZ</name>
<gene>
    <name evidence="1" type="ORF">S03H2_44901</name>
</gene>
<proteinExistence type="predicted"/>
<organism evidence="1">
    <name type="scientific">marine sediment metagenome</name>
    <dbReference type="NCBI Taxonomy" id="412755"/>
    <lineage>
        <taxon>unclassified sequences</taxon>
        <taxon>metagenomes</taxon>
        <taxon>ecological metagenomes</taxon>
    </lineage>
</organism>
<reference evidence="1" key="1">
    <citation type="journal article" date="2014" name="Front. Microbiol.">
        <title>High frequency of phylogenetically diverse reductive dehalogenase-homologous genes in deep subseafloor sedimentary metagenomes.</title>
        <authorList>
            <person name="Kawai M."/>
            <person name="Futagami T."/>
            <person name="Toyoda A."/>
            <person name="Takaki Y."/>
            <person name="Nishi S."/>
            <person name="Hori S."/>
            <person name="Arai W."/>
            <person name="Tsubouchi T."/>
            <person name="Morono Y."/>
            <person name="Uchiyama I."/>
            <person name="Ito T."/>
            <person name="Fujiyama A."/>
            <person name="Inagaki F."/>
            <person name="Takami H."/>
        </authorList>
    </citation>
    <scope>NUCLEOTIDE SEQUENCE</scope>
    <source>
        <strain evidence="1">Expedition CK06-06</strain>
    </source>
</reference>
<dbReference type="AlphaFoldDB" id="X1IBR5"/>
<evidence type="ECO:0000313" key="1">
    <source>
        <dbReference type="EMBL" id="GAH66725.1"/>
    </source>
</evidence>
<comment type="caution">
    <text evidence="1">The sequence shown here is derived from an EMBL/GenBank/DDBJ whole genome shotgun (WGS) entry which is preliminary data.</text>
</comment>
<dbReference type="EMBL" id="BARU01028100">
    <property type="protein sequence ID" value="GAH66725.1"/>
    <property type="molecule type" value="Genomic_DNA"/>
</dbReference>